<gene>
    <name evidence="2" type="ORF">FCULG_00000966</name>
    <name evidence="3" type="ORF">HYE67_003800</name>
</gene>
<dbReference type="EMBL" id="CP064748">
    <property type="protein sequence ID" value="QPC61569.1"/>
    <property type="molecule type" value="Genomic_DNA"/>
</dbReference>
<evidence type="ECO:0000313" key="3">
    <source>
        <dbReference type="EMBL" id="QPC61569.1"/>
    </source>
</evidence>
<evidence type="ECO:0000313" key="4">
    <source>
        <dbReference type="Proteomes" id="UP000241587"/>
    </source>
</evidence>
<sequence>MDKGDKTGLGSFPLSQLAEEQPPVAQDVQNTYLPDASPPNNMGNNQDNATRPTLEKLPKQRTKLRVPAKQDPATVNLKDFKELMIRLRLDDWKARAQIVYTPGQVDATALWSPQFAGIESTKHGMISFDGFDRTWFVPFDLNAPIPLGKQSVVDDLDKRRKELGHAHRVRATGDKEFHDKIVHLIEDEVKETCQSQWDKNVESHMAPTQWIDVRQMYDLPGLVSMIARARLEDGREPLPGYYQAIALELGIDGKITYKRTSVPSDVGVKGLISHLESWYPHSDENSIDVIKRFRHKLDLVSEHVDEAQKRKCQTMYRQLSRFVETEGPECELTRWIFRLWVKPDYSIPAGKSPDRISTWTKLKEDTYKDLLAGLHINKYPVFVRKIRVRRWWFELTELEEQIETSQGEAGLSAEQLDRLDEMLARRTDEEKEQDARAKEALGMAKIAMM</sequence>
<reference evidence="3" key="2">
    <citation type="submission" date="2020-11" db="EMBL/GenBank/DDBJ databases">
        <title>The chromosome-scale genome resource for two endophytic Fusarium species: F. culmorum and F. pseudograminearum.</title>
        <authorList>
            <person name="Yuan Z."/>
        </authorList>
    </citation>
    <scope>NUCLEOTIDE SEQUENCE</scope>
    <source>
        <strain evidence="3">Class2-1B</strain>
    </source>
</reference>
<dbReference type="OrthoDB" id="5028020at2759"/>
<feature type="region of interest" description="Disordered" evidence="1">
    <location>
        <begin position="1"/>
        <end position="68"/>
    </location>
</feature>
<organism evidence="2 4">
    <name type="scientific">Fusarium culmorum</name>
    <dbReference type="NCBI Taxonomy" id="5516"/>
    <lineage>
        <taxon>Eukaryota</taxon>
        <taxon>Fungi</taxon>
        <taxon>Dikarya</taxon>
        <taxon>Ascomycota</taxon>
        <taxon>Pezizomycotina</taxon>
        <taxon>Sordariomycetes</taxon>
        <taxon>Hypocreomycetidae</taxon>
        <taxon>Hypocreales</taxon>
        <taxon>Nectriaceae</taxon>
        <taxon>Fusarium</taxon>
    </lineage>
</organism>
<reference evidence="2 4" key="1">
    <citation type="submission" date="2018-02" db="EMBL/GenBank/DDBJ databases">
        <title>Fusarium culmorum secondary metabolites in fungal-bacterial-plant interactions.</title>
        <authorList>
            <person name="Schmidt R."/>
        </authorList>
    </citation>
    <scope>NUCLEOTIDE SEQUENCE [LARGE SCALE GENOMIC DNA]</scope>
    <source>
        <strain evidence="2 4">PV</strain>
    </source>
</reference>
<protein>
    <submittedName>
        <fullName evidence="2">Uncharacterized protein</fullName>
    </submittedName>
</protein>
<dbReference type="Proteomes" id="UP000241587">
    <property type="component" value="Unassembled WGS sequence"/>
</dbReference>
<dbReference type="AlphaFoldDB" id="A0A2T4GP07"/>
<name>A0A2T4GP07_FUSCU</name>
<proteinExistence type="predicted"/>
<dbReference type="Proteomes" id="UP000663297">
    <property type="component" value="Chromosome 2"/>
</dbReference>
<evidence type="ECO:0000313" key="2">
    <source>
        <dbReference type="EMBL" id="PTD05277.1"/>
    </source>
</evidence>
<accession>A0A2T4GP07</accession>
<keyword evidence="4" id="KW-1185">Reference proteome</keyword>
<dbReference type="OMA" id="DRTWFVP"/>
<dbReference type="EMBL" id="PVEM01000012">
    <property type="protein sequence ID" value="PTD05277.1"/>
    <property type="molecule type" value="Genomic_DNA"/>
</dbReference>
<evidence type="ECO:0000256" key="1">
    <source>
        <dbReference type="SAM" id="MobiDB-lite"/>
    </source>
</evidence>
<feature type="compositionally biased region" description="Polar residues" evidence="1">
    <location>
        <begin position="27"/>
        <end position="51"/>
    </location>
</feature>